<dbReference type="InterPro" id="IPR014710">
    <property type="entry name" value="RmlC-like_jellyroll"/>
</dbReference>
<dbReference type="Pfam" id="PF10137">
    <property type="entry name" value="CAP12-PCTIR_TIR"/>
    <property type="match status" value="1"/>
</dbReference>
<dbReference type="PROSITE" id="PS50042">
    <property type="entry name" value="CNMP_BINDING_3"/>
    <property type="match status" value="1"/>
</dbReference>
<gene>
    <name evidence="2" type="ORF">H4W29_000294</name>
</gene>
<reference evidence="2 3" key="1">
    <citation type="submission" date="2020-10" db="EMBL/GenBank/DDBJ databases">
        <title>Sequencing the genomes of 1000 actinobacteria strains.</title>
        <authorList>
            <person name="Klenk H.-P."/>
        </authorList>
    </citation>
    <scope>NUCLEOTIDE SEQUENCE [LARGE SCALE GENOMIC DNA]</scope>
    <source>
        <strain evidence="2 3">DSM 7307</strain>
    </source>
</reference>
<accession>A0ABR9IIU7</accession>
<evidence type="ECO:0000313" key="2">
    <source>
        <dbReference type="EMBL" id="MBE1503113.1"/>
    </source>
</evidence>
<dbReference type="PANTHER" id="PTHR11635:SF152">
    <property type="entry name" value="CAMP-DEPENDENT PROTEIN KINASE TYPE I REGULATORY SUBUNIT-RELATED"/>
    <property type="match status" value="1"/>
</dbReference>
<evidence type="ECO:0000259" key="1">
    <source>
        <dbReference type="PROSITE" id="PS50042"/>
    </source>
</evidence>
<keyword evidence="3" id="KW-1185">Reference proteome</keyword>
<dbReference type="EMBL" id="JADBEC010000001">
    <property type="protein sequence ID" value="MBE1503113.1"/>
    <property type="molecule type" value="Genomic_DNA"/>
</dbReference>
<dbReference type="CDD" id="cd00038">
    <property type="entry name" value="CAP_ED"/>
    <property type="match status" value="1"/>
</dbReference>
<dbReference type="Proteomes" id="UP000620262">
    <property type="component" value="Unassembled WGS sequence"/>
</dbReference>
<dbReference type="InterPro" id="IPR019302">
    <property type="entry name" value="CAP12/PCTIR_TIR_dom"/>
</dbReference>
<feature type="domain" description="Cyclic nucleotide-binding" evidence="1">
    <location>
        <begin position="33"/>
        <end position="138"/>
    </location>
</feature>
<dbReference type="InterPro" id="IPR050503">
    <property type="entry name" value="cAMP-dep_PK_reg_su-like"/>
</dbReference>
<dbReference type="SUPFAM" id="SSF51206">
    <property type="entry name" value="cAMP-binding domain-like"/>
    <property type="match status" value="1"/>
</dbReference>
<organism evidence="2 3">
    <name type="scientific">Rhizobium viscosum</name>
    <name type="common">Arthrobacter viscosus</name>
    <dbReference type="NCBI Taxonomy" id="1673"/>
    <lineage>
        <taxon>Bacteria</taxon>
        <taxon>Pseudomonadati</taxon>
        <taxon>Pseudomonadota</taxon>
        <taxon>Alphaproteobacteria</taxon>
        <taxon>Hyphomicrobiales</taxon>
        <taxon>Rhizobiaceae</taxon>
        <taxon>Rhizobium/Agrobacterium group</taxon>
        <taxon>Rhizobium</taxon>
    </lineage>
</organism>
<proteinExistence type="predicted"/>
<name>A0ABR9IIU7_RHIVS</name>
<dbReference type="Pfam" id="PF00027">
    <property type="entry name" value="cNMP_binding"/>
    <property type="match status" value="1"/>
</dbReference>
<comment type="caution">
    <text evidence="2">The sequence shown here is derived from an EMBL/GenBank/DDBJ whole genome shotgun (WGS) entry which is preliminary data.</text>
</comment>
<protein>
    <submittedName>
        <fullName evidence="2">Nucleotide-binding protein</fullName>
    </submittedName>
</protein>
<dbReference type="InterPro" id="IPR000595">
    <property type="entry name" value="cNMP-bd_dom"/>
</dbReference>
<dbReference type="PANTHER" id="PTHR11635">
    <property type="entry name" value="CAMP-DEPENDENT PROTEIN KINASE REGULATORY CHAIN"/>
    <property type="match status" value="1"/>
</dbReference>
<dbReference type="Gene3D" id="2.60.120.10">
    <property type="entry name" value="Jelly Rolls"/>
    <property type="match status" value="1"/>
</dbReference>
<dbReference type="InterPro" id="IPR018490">
    <property type="entry name" value="cNMP-bd_dom_sf"/>
</dbReference>
<sequence length="304" mass="33909">MKERFEGDDGRRLRIDALAGQKLVRGKEDVATELADRCTIEEHPAGFELIRQDDDSNDIYFILAGTFQVVVNGRPVATRGPGDTIGEMAAIQPTQKRSASVVAQTSAVVAKLTEPEFDQVATLFPHLYRTIAQELSRRLIERNKLVNVHRDKIRVFIISSVEGLPIARAIQSAFEHDPFTCTIWTDGVFRVANYTMDALEAAVDDSDFAIAIAHGDDATVYRGQEWPSPRDNVILELGLFMGRLGRRRAILMEPRDEKVRLPSDMAGLTTIPYRFEPGHDMAAKLAPACHKLRDHIMEMGPNNG</sequence>
<dbReference type="RefSeq" id="WP_192727376.1">
    <property type="nucleotide sequence ID" value="NZ_BAAAVL010000003.1"/>
</dbReference>
<evidence type="ECO:0000313" key="3">
    <source>
        <dbReference type="Proteomes" id="UP000620262"/>
    </source>
</evidence>
<dbReference type="SMART" id="SM00100">
    <property type="entry name" value="cNMP"/>
    <property type="match status" value="1"/>
</dbReference>